<dbReference type="InterPro" id="IPR010131">
    <property type="entry name" value="MdtP/NodT-like"/>
</dbReference>
<dbReference type="Gene3D" id="2.20.200.10">
    <property type="entry name" value="Outer membrane efflux proteins (OEP)"/>
    <property type="match status" value="1"/>
</dbReference>
<dbReference type="NCBIfam" id="TIGR01845">
    <property type="entry name" value="outer_NodT"/>
    <property type="match status" value="1"/>
</dbReference>
<dbReference type="PANTHER" id="PTHR30203:SF32">
    <property type="entry name" value="CATION EFFLUX SYSTEM PROTEIN CUSC"/>
    <property type="match status" value="1"/>
</dbReference>
<dbReference type="GO" id="GO:0015562">
    <property type="term" value="F:efflux transmembrane transporter activity"/>
    <property type="evidence" value="ECO:0007669"/>
    <property type="project" value="InterPro"/>
</dbReference>
<dbReference type="Gene3D" id="1.20.1600.10">
    <property type="entry name" value="Outer membrane efflux proteins (OEP)"/>
    <property type="match status" value="1"/>
</dbReference>
<gene>
    <name evidence="3" type="ORF">CNX70_25805</name>
</gene>
<evidence type="ECO:0000313" key="3">
    <source>
        <dbReference type="EMBL" id="ATD63188.1"/>
    </source>
</evidence>
<dbReference type="GO" id="GO:0005886">
    <property type="term" value="C:plasma membrane"/>
    <property type="evidence" value="ECO:0007669"/>
    <property type="project" value="UniProtKB-SubCell"/>
</dbReference>
<dbReference type="Pfam" id="PF02321">
    <property type="entry name" value="OEP"/>
    <property type="match status" value="2"/>
</dbReference>
<feature type="chain" id="PRO_5011829009" evidence="2">
    <location>
        <begin position="29"/>
        <end position="485"/>
    </location>
</feature>
<keyword evidence="2" id="KW-0472">Membrane</keyword>
<dbReference type="EMBL" id="CP023422">
    <property type="protein sequence ID" value="ATD63188.1"/>
    <property type="molecule type" value="Genomic_DNA"/>
</dbReference>
<keyword evidence="2" id="KW-1134">Transmembrane beta strand</keyword>
<dbReference type="RefSeq" id="WP_096237886.1">
    <property type="nucleotide sequence ID" value="NZ_CP023422.1"/>
</dbReference>
<comment type="similarity">
    <text evidence="1 2">Belongs to the outer membrane factor (OMF) (TC 1.B.17) family.</text>
</comment>
<dbReference type="KEGG" id="jsv:CNX70_25805"/>
<keyword evidence="2" id="KW-0732">Signal</keyword>
<comment type="subcellular location">
    <subcellularLocation>
        <location evidence="2">Cell membrane</location>
        <topology evidence="2">Lipid-anchor</topology>
    </subcellularLocation>
</comment>
<evidence type="ECO:0000256" key="1">
    <source>
        <dbReference type="ARBA" id="ARBA00007613"/>
    </source>
</evidence>
<dbReference type="PANTHER" id="PTHR30203">
    <property type="entry name" value="OUTER MEMBRANE CATION EFFLUX PROTEIN"/>
    <property type="match status" value="1"/>
</dbReference>
<name>A0A290X2I7_9BURK</name>
<proteinExistence type="inferred from homology"/>
<protein>
    <submittedName>
        <fullName evidence="3">RND transporter</fullName>
    </submittedName>
</protein>
<keyword evidence="2" id="KW-0812">Transmembrane</keyword>
<sequence>MIMPVPALSACARMAALATGLAATLALAGCASMAPPYAPPPLPVAAQYPETDPAGAHAANIAWQAYFADARLQALIAQALASNRDIRIAALRVEEARAAYGIQRAEQFPTIALGASGSRARVPGDLSVTGRPMTSAQYQTGLNVSAWELDFWGRVRSLKDSALQTLLASDEARRAVGVALVAQVANGYLSLRELDERVALARATVDSRAESLRIFTRRFEVGSISKLDLTQVETLLSQALSLSAQLEQARAVQAHALAQLVGGPVDLTPGAGDVRRFDDASVLQPLHAGLPSALLTQRPDLVAAEHQLRAAQANIGAARAAFFPTISLTAAYGTASAELSGLFDSGSGAWNFAPRLVLPIFDAGRIRANMDLAEVRRDVAVANYEKSVQGAFREVADALSNRRWLALQVDIGKTTLAAQSERARLAKLRYDNGAAPYLEVLDAQRDLLTVEQQLVQTRRALLSSQVSLYAALGGGAPVAAAASTH</sequence>
<keyword evidence="4" id="KW-1185">Reference proteome</keyword>
<keyword evidence="2" id="KW-0564">Palmitate</keyword>
<dbReference type="AlphaFoldDB" id="A0A290X2I7"/>
<accession>A0A290X2I7</accession>
<feature type="signal peptide" evidence="2">
    <location>
        <begin position="1"/>
        <end position="28"/>
    </location>
</feature>
<dbReference type="SUPFAM" id="SSF56954">
    <property type="entry name" value="Outer membrane efflux proteins (OEP)"/>
    <property type="match status" value="1"/>
</dbReference>
<keyword evidence="2" id="KW-0449">Lipoprotein</keyword>
<reference evidence="3 4" key="1">
    <citation type="submission" date="2017-09" db="EMBL/GenBank/DDBJ databases">
        <title>Complete genome sequence of Janthinobacterium svalbardensis PAMC 27463.</title>
        <authorList>
            <person name="Cho Y.-J."/>
            <person name="Cho A."/>
            <person name="Kim O.-S."/>
            <person name="Lee J.-I."/>
        </authorList>
    </citation>
    <scope>NUCLEOTIDE SEQUENCE [LARGE SCALE GENOMIC DNA]</scope>
    <source>
        <strain evidence="3 4">PAMC 27463</strain>
    </source>
</reference>
<dbReference type="InterPro" id="IPR003423">
    <property type="entry name" value="OMP_efflux"/>
</dbReference>
<dbReference type="Proteomes" id="UP000218437">
    <property type="component" value="Chromosome"/>
</dbReference>
<evidence type="ECO:0000313" key="4">
    <source>
        <dbReference type="Proteomes" id="UP000218437"/>
    </source>
</evidence>
<evidence type="ECO:0000256" key="2">
    <source>
        <dbReference type="RuleBase" id="RU362097"/>
    </source>
</evidence>
<organism evidence="3 4">
    <name type="scientific">Janthinobacterium svalbardensis</name>
    <dbReference type="NCBI Taxonomy" id="368607"/>
    <lineage>
        <taxon>Bacteria</taxon>
        <taxon>Pseudomonadati</taxon>
        <taxon>Pseudomonadota</taxon>
        <taxon>Betaproteobacteria</taxon>
        <taxon>Burkholderiales</taxon>
        <taxon>Oxalobacteraceae</taxon>
        <taxon>Janthinobacterium</taxon>
    </lineage>
</organism>